<evidence type="ECO:0008006" key="9">
    <source>
        <dbReference type="Google" id="ProtNLM"/>
    </source>
</evidence>
<proteinExistence type="predicted"/>
<dbReference type="Gramene" id="KZM87012">
    <property type="protein sequence ID" value="KZM87012"/>
    <property type="gene ID" value="DCAR_024146"/>
</dbReference>
<dbReference type="InterPro" id="IPR015300">
    <property type="entry name" value="DNA-bd_pseudobarrel_sf"/>
</dbReference>
<evidence type="ECO:0000313" key="7">
    <source>
        <dbReference type="EMBL" id="WOH08341.1"/>
    </source>
</evidence>
<name>A0A161ZJ66_DAUCS</name>
<dbReference type="EMBL" id="CP093349">
    <property type="protein sequence ID" value="WOH08341.1"/>
    <property type="molecule type" value="Genomic_DNA"/>
</dbReference>
<evidence type="ECO:0000256" key="4">
    <source>
        <dbReference type="ARBA" id="ARBA00023163"/>
    </source>
</evidence>
<evidence type="ECO:0000256" key="2">
    <source>
        <dbReference type="ARBA" id="ARBA00023015"/>
    </source>
</evidence>
<evidence type="ECO:0000313" key="6">
    <source>
        <dbReference type="EMBL" id="KZM87012.1"/>
    </source>
</evidence>
<dbReference type="GO" id="GO:0003677">
    <property type="term" value="F:DNA binding"/>
    <property type="evidence" value="ECO:0007669"/>
    <property type="project" value="UniProtKB-KW"/>
</dbReference>
<organism evidence="6">
    <name type="scientific">Daucus carota subsp. sativus</name>
    <name type="common">Carrot</name>
    <dbReference type="NCBI Taxonomy" id="79200"/>
    <lineage>
        <taxon>Eukaryota</taxon>
        <taxon>Viridiplantae</taxon>
        <taxon>Streptophyta</taxon>
        <taxon>Embryophyta</taxon>
        <taxon>Tracheophyta</taxon>
        <taxon>Spermatophyta</taxon>
        <taxon>Magnoliopsida</taxon>
        <taxon>eudicotyledons</taxon>
        <taxon>Gunneridae</taxon>
        <taxon>Pentapetalae</taxon>
        <taxon>asterids</taxon>
        <taxon>campanulids</taxon>
        <taxon>Apiales</taxon>
        <taxon>Apiaceae</taxon>
        <taxon>Apioideae</taxon>
        <taxon>Scandiceae</taxon>
        <taxon>Daucinae</taxon>
        <taxon>Daucus</taxon>
        <taxon>Daucus sect. Daucus</taxon>
    </lineage>
</organism>
<dbReference type="AlphaFoldDB" id="A0A161ZJ66"/>
<evidence type="ECO:0000256" key="1">
    <source>
        <dbReference type="ARBA" id="ARBA00004123"/>
    </source>
</evidence>
<gene>
    <name evidence="6" type="ORF">DCAR_024146</name>
    <name evidence="7" type="ORF">DCAR_0727780</name>
</gene>
<protein>
    <recommendedName>
        <fullName evidence="9">TF-B3 domain-containing protein</fullName>
    </recommendedName>
</protein>
<reference evidence="6" key="1">
    <citation type="journal article" date="2016" name="Nat. Genet.">
        <title>A high-quality carrot genome assembly provides new insights into carotenoid accumulation and asterid genome evolution.</title>
        <authorList>
            <person name="Iorizzo M."/>
            <person name="Ellison S."/>
            <person name="Senalik D."/>
            <person name="Zeng P."/>
            <person name="Satapoomin P."/>
            <person name="Huang J."/>
            <person name="Bowman M."/>
            <person name="Iovene M."/>
            <person name="Sanseverino W."/>
            <person name="Cavagnaro P."/>
            <person name="Yildiz M."/>
            <person name="Macko-Podgorni A."/>
            <person name="Moranska E."/>
            <person name="Grzebelus E."/>
            <person name="Grzebelus D."/>
            <person name="Ashrafi H."/>
            <person name="Zheng Z."/>
            <person name="Cheng S."/>
            <person name="Spooner D."/>
            <person name="Van Deynze A."/>
            <person name="Simon P."/>
        </authorList>
    </citation>
    <scope>NUCLEOTIDE SEQUENCE [LARGE SCALE GENOMIC DNA]</scope>
    <source>
        <tissue evidence="6">Leaf</tissue>
    </source>
</reference>
<dbReference type="GO" id="GO:0005634">
    <property type="term" value="C:nucleus"/>
    <property type="evidence" value="ECO:0007669"/>
    <property type="project" value="UniProtKB-SubCell"/>
</dbReference>
<accession>A0A161ZJ66</accession>
<keyword evidence="8" id="KW-1185">Reference proteome</keyword>
<keyword evidence="4" id="KW-0804">Transcription</keyword>
<sequence>MQRKRPRVVSVKNGGMKFVNFVTEDNPFSDELVAPDSFKQACGLIPGYQTFTFSNGKEIIGGYNHQSGVFHGIRKFCTILGIKNFSKYNLVLLSYEEGSVNNISIFDDNFLEVLFPGTPLSPAIYIWKYISTEYNRVTNFWRQTDYINVYYGENAWKLQVRSRGFKCHRTTIREGWMEFRGDMGLQVGDVLVLECDDYCVHHFVVRVIKNGSA</sequence>
<evidence type="ECO:0000256" key="3">
    <source>
        <dbReference type="ARBA" id="ARBA00023125"/>
    </source>
</evidence>
<keyword evidence="3" id="KW-0238">DNA-binding</keyword>
<evidence type="ECO:0000256" key="5">
    <source>
        <dbReference type="ARBA" id="ARBA00023242"/>
    </source>
</evidence>
<dbReference type="Proteomes" id="UP000077755">
    <property type="component" value="Chromosome 7"/>
</dbReference>
<comment type="subcellular location">
    <subcellularLocation>
        <location evidence="1">Nucleus</location>
    </subcellularLocation>
</comment>
<evidence type="ECO:0000313" key="8">
    <source>
        <dbReference type="Proteomes" id="UP000077755"/>
    </source>
</evidence>
<reference evidence="7" key="2">
    <citation type="submission" date="2022-03" db="EMBL/GenBank/DDBJ databases">
        <title>Draft title - Genomic analysis of global carrot germplasm unveils the trajectory of domestication and the origin of high carotenoid orange carrot.</title>
        <authorList>
            <person name="Iorizzo M."/>
            <person name="Ellison S."/>
            <person name="Senalik D."/>
            <person name="Macko-Podgorni A."/>
            <person name="Grzebelus D."/>
            <person name="Bostan H."/>
            <person name="Rolling W."/>
            <person name="Curaba J."/>
            <person name="Simon P."/>
        </authorList>
    </citation>
    <scope>NUCLEOTIDE SEQUENCE</scope>
    <source>
        <tissue evidence="7">Leaf</tissue>
    </source>
</reference>
<keyword evidence="5" id="KW-0539">Nucleus</keyword>
<dbReference type="EMBL" id="LNRQ01000007">
    <property type="protein sequence ID" value="KZM87012.1"/>
    <property type="molecule type" value="Genomic_DNA"/>
</dbReference>
<keyword evidence="2" id="KW-0805">Transcription regulation</keyword>
<dbReference type="SUPFAM" id="SSF101936">
    <property type="entry name" value="DNA-binding pseudobarrel domain"/>
    <property type="match status" value="1"/>
</dbReference>
<dbReference type="Gene3D" id="2.40.330.10">
    <property type="entry name" value="DNA-binding pseudobarrel domain"/>
    <property type="match status" value="1"/>
</dbReference>